<comment type="caution">
    <text evidence="2">The sequence shown here is derived from an EMBL/GenBank/DDBJ whole genome shotgun (WGS) entry which is preliminary data.</text>
</comment>
<evidence type="ECO:0000259" key="1">
    <source>
        <dbReference type="Pfam" id="PF03732"/>
    </source>
</evidence>
<dbReference type="EMBL" id="BSYR01000027">
    <property type="protein sequence ID" value="GMI95672.1"/>
    <property type="molecule type" value="Genomic_DNA"/>
</dbReference>
<dbReference type="OrthoDB" id="2272416at2759"/>
<evidence type="ECO:0000313" key="3">
    <source>
        <dbReference type="Proteomes" id="UP001165190"/>
    </source>
</evidence>
<dbReference type="Proteomes" id="UP001165190">
    <property type="component" value="Unassembled WGS sequence"/>
</dbReference>
<dbReference type="InterPro" id="IPR005162">
    <property type="entry name" value="Retrotrans_gag_dom"/>
</dbReference>
<dbReference type="Pfam" id="PF03732">
    <property type="entry name" value="Retrotrans_gag"/>
    <property type="match status" value="1"/>
</dbReference>
<proteinExistence type="predicted"/>
<organism evidence="2 3">
    <name type="scientific">Hibiscus trionum</name>
    <name type="common">Flower of an hour</name>
    <dbReference type="NCBI Taxonomy" id="183268"/>
    <lineage>
        <taxon>Eukaryota</taxon>
        <taxon>Viridiplantae</taxon>
        <taxon>Streptophyta</taxon>
        <taxon>Embryophyta</taxon>
        <taxon>Tracheophyta</taxon>
        <taxon>Spermatophyta</taxon>
        <taxon>Magnoliopsida</taxon>
        <taxon>eudicotyledons</taxon>
        <taxon>Gunneridae</taxon>
        <taxon>Pentapetalae</taxon>
        <taxon>rosids</taxon>
        <taxon>malvids</taxon>
        <taxon>Malvales</taxon>
        <taxon>Malvaceae</taxon>
        <taxon>Malvoideae</taxon>
        <taxon>Hibiscus</taxon>
    </lineage>
</organism>
<gene>
    <name evidence="2" type="ORF">HRI_003236500</name>
</gene>
<protein>
    <recommendedName>
        <fullName evidence="1">Retrotransposon gag domain-containing protein</fullName>
    </recommendedName>
</protein>
<dbReference type="AlphaFoldDB" id="A0A9W7M9U1"/>
<dbReference type="PANTHER" id="PTHR34482:SF36">
    <property type="entry name" value="RETROTRANSPOSON GAG DOMAIN-CONTAINING PROTEIN"/>
    <property type="match status" value="1"/>
</dbReference>
<dbReference type="PANTHER" id="PTHR34482">
    <property type="entry name" value="DNA DAMAGE-INDUCIBLE PROTEIN 1-LIKE"/>
    <property type="match status" value="1"/>
</dbReference>
<reference evidence="2" key="1">
    <citation type="submission" date="2023-05" db="EMBL/GenBank/DDBJ databases">
        <title>Genome and transcriptome analyses reveal genes involved in the formation of fine ridges on petal epidermal cells in Hibiscus trionum.</title>
        <authorList>
            <person name="Koshimizu S."/>
            <person name="Masuda S."/>
            <person name="Ishii T."/>
            <person name="Shirasu K."/>
            <person name="Hoshino A."/>
            <person name="Arita M."/>
        </authorList>
    </citation>
    <scope>NUCLEOTIDE SEQUENCE</scope>
    <source>
        <strain evidence="2">Hamamatsu line</strain>
    </source>
</reference>
<accession>A0A9W7M9U1</accession>
<feature type="domain" description="Retrotransposon gag" evidence="1">
    <location>
        <begin position="12"/>
        <end position="104"/>
    </location>
</feature>
<keyword evidence="3" id="KW-1185">Reference proteome</keyword>
<name>A0A9W7M9U1_HIBTR</name>
<evidence type="ECO:0000313" key="2">
    <source>
        <dbReference type="EMBL" id="GMI95672.1"/>
    </source>
</evidence>
<sequence>MGCSDARKLGCAISLLQGDAYNWWMTITGGLDPNEMNWEFFWSTFKNKYLGVRYLDEKKREFMSLVQGNLFVAEYEVQFVRLSQYAPELMSSERHRCDRFRYGLVIASGMGLTSRGGGSSSIKRASDFSFGGGWNKRGRDRRY</sequence>